<dbReference type="PANTHER" id="PTHR11556">
    <property type="entry name" value="FRUCTOSE-1,6-BISPHOSPHATASE-RELATED"/>
    <property type="match status" value="1"/>
</dbReference>
<dbReference type="InterPro" id="IPR000146">
    <property type="entry name" value="FBPase_class-1"/>
</dbReference>
<feature type="signal peptide" evidence="7">
    <location>
        <begin position="1"/>
        <end position="21"/>
    </location>
</feature>
<evidence type="ECO:0000256" key="3">
    <source>
        <dbReference type="ARBA" id="ARBA00013093"/>
    </source>
</evidence>
<dbReference type="InterPro" id="IPR028343">
    <property type="entry name" value="FBPtase"/>
</dbReference>
<keyword evidence="7" id="KW-0732">Signal</keyword>
<dbReference type="PANTHER" id="PTHR11556:SF12">
    <property type="entry name" value="FRUCTOSE-BISPHOSPHATASE"/>
    <property type="match status" value="1"/>
</dbReference>
<dbReference type="Pfam" id="PF00316">
    <property type="entry name" value="FBPase"/>
    <property type="match status" value="1"/>
</dbReference>
<evidence type="ECO:0000256" key="6">
    <source>
        <dbReference type="RuleBase" id="RU000508"/>
    </source>
</evidence>
<dbReference type="HAMAP" id="MF_01855">
    <property type="entry name" value="FBPase_class1"/>
    <property type="match status" value="1"/>
</dbReference>
<dbReference type="EC" id="3.1.3.11" evidence="3"/>
<proteinExistence type="inferred from homology"/>
<keyword evidence="11" id="KW-1185">Reference proteome</keyword>
<evidence type="ECO:0000259" key="9">
    <source>
        <dbReference type="Pfam" id="PF18913"/>
    </source>
</evidence>
<reference evidence="10" key="1">
    <citation type="submission" date="2021-11" db="EMBL/GenBank/DDBJ databases">
        <authorList>
            <consortium name="Genoscope - CEA"/>
            <person name="William W."/>
        </authorList>
    </citation>
    <scope>NUCLEOTIDE SEQUENCE</scope>
</reference>
<feature type="domain" description="Fructose-1-6-bisphosphatase class 1 C-terminal" evidence="9">
    <location>
        <begin position="581"/>
        <end position="703"/>
    </location>
</feature>
<keyword evidence="5 6" id="KW-0119">Carbohydrate metabolism</keyword>
<accession>A0A8J2SF05</accession>
<evidence type="ECO:0000256" key="4">
    <source>
        <dbReference type="ARBA" id="ARBA00022801"/>
    </source>
</evidence>
<comment type="catalytic activity">
    <reaction evidence="1">
        <text>beta-D-fructose 1,6-bisphosphate + H2O = beta-D-fructose 6-phosphate + phosphate</text>
        <dbReference type="Rhea" id="RHEA:11064"/>
        <dbReference type="ChEBI" id="CHEBI:15377"/>
        <dbReference type="ChEBI" id="CHEBI:32966"/>
        <dbReference type="ChEBI" id="CHEBI:43474"/>
        <dbReference type="ChEBI" id="CHEBI:57634"/>
        <dbReference type="EC" id="3.1.3.11"/>
    </reaction>
</comment>
<gene>
    <name evidence="10" type="ORF">PECAL_1P28810</name>
</gene>
<evidence type="ECO:0000256" key="5">
    <source>
        <dbReference type="ARBA" id="ARBA00023277"/>
    </source>
</evidence>
<dbReference type="Gene3D" id="3.30.540.10">
    <property type="entry name" value="Fructose-1,6-Bisphosphatase, subunit A, domain 1"/>
    <property type="match status" value="1"/>
</dbReference>
<dbReference type="EMBL" id="CAKKNE010000001">
    <property type="protein sequence ID" value="CAH0366389.1"/>
    <property type="molecule type" value="Genomic_DNA"/>
</dbReference>
<feature type="chain" id="PRO_5035191264" description="fructose-bisphosphatase" evidence="7">
    <location>
        <begin position="22"/>
        <end position="715"/>
    </location>
</feature>
<dbReference type="GO" id="GO:0042132">
    <property type="term" value="F:fructose 1,6-bisphosphate 1-phosphatase activity"/>
    <property type="evidence" value="ECO:0007669"/>
    <property type="project" value="UniProtKB-EC"/>
</dbReference>
<evidence type="ECO:0000313" key="11">
    <source>
        <dbReference type="Proteomes" id="UP000789595"/>
    </source>
</evidence>
<dbReference type="Gene3D" id="3.40.190.80">
    <property type="match status" value="1"/>
</dbReference>
<dbReference type="GO" id="GO:0005829">
    <property type="term" value="C:cytosol"/>
    <property type="evidence" value="ECO:0007669"/>
    <property type="project" value="TreeGrafter"/>
</dbReference>
<protein>
    <recommendedName>
        <fullName evidence="3">fructose-bisphosphatase</fullName>
        <ecNumber evidence="3">3.1.3.11</ecNumber>
    </recommendedName>
</protein>
<dbReference type="PRINTS" id="PR00115">
    <property type="entry name" value="F16BPHPHTASE"/>
</dbReference>
<dbReference type="GO" id="GO:0006094">
    <property type="term" value="P:gluconeogenesis"/>
    <property type="evidence" value="ECO:0007669"/>
    <property type="project" value="TreeGrafter"/>
</dbReference>
<feature type="domain" description="Fructose-1-6-bisphosphatase class I N-terminal" evidence="8">
    <location>
        <begin position="433"/>
        <end position="566"/>
    </location>
</feature>
<dbReference type="GO" id="GO:0005986">
    <property type="term" value="P:sucrose biosynthetic process"/>
    <property type="evidence" value="ECO:0007669"/>
    <property type="project" value="TreeGrafter"/>
</dbReference>
<dbReference type="Proteomes" id="UP000789595">
    <property type="component" value="Unassembled WGS sequence"/>
</dbReference>
<dbReference type="SUPFAM" id="SSF56655">
    <property type="entry name" value="Carbohydrate phosphatase"/>
    <property type="match status" value="1"/>
</dbReference>
<sequence>MAAHHVMPRLVGFALALLAKAQQTNRSTNGTNVSRQNDCAKRPGLPPDFPALYEELNNGSYSERLYGARHKLPRCSQLRLLWLSLMDNATLRTIHLCGDKGMVPRPIPPRLLYFPFTYEYKDSAMVPTLLGNAPDLRDPPLEPWGLPSNAWVEVTHCPVGAEGENLYFYRMPGSGLSIYTGHVLVLNKNAPKNTQASNKSFYKTENEFRGPGEPMRKRFERVKSEGFDTVHAPQSKGLGQEILALRHAGQSLGRRGHRINGHDLVKAGHMRCGQPPDVRVCAPDEPAALLHEACPPWNSHRPGERLTEKNREHILHEVEGHGIHSCWKGGDDSVMENPMAQVGRKLRDAVSVLFAGYSTRGRLLALAAVASALQPQVRAALNHWEPELVDIVATTAGATRRPYRHAFNYILDLCFTPSTPRPTGSRFLTDCCAMIARRVSSPLVRETSGGGGVNVQGEKQTPMDVFADTLLNDALRPLAKTLASEEADSIIAGSGDTYSIAFDPLDGSSNVAVSLPTGTIFGVFKGDALLGKPRQNLVAAGYCLYSSSCEFVVATVDDGLPRRFYLDGIMFRDAGTMQETPKRGPYYSLNDAREPDWPAGLQSWVYSAKRGKTAAGTKYSSRYVCALVADVHRTLITGGWAGNPRPHLRSLYEAAPLAFVANACGGYASDGVGDVLDMDIRDIHARTSYFCGSVDDVKDLEACGDVQQGAATYDA</sequence>
<dbReference type="AlphaFoldDB" id="A0A8J2SF05"/>
<dbReference type="InterPro" id="IPR033391">
    <property type="entry name" value="FBPase_N"/>
</dbReference>
<evidence type="ECO:0000256" key="1">
    <source>
        <dbReference type="ARBA" id="ARBA00001273"/>
    </source>
</evidence>
<comment type="similarity">
    <text evidence="2 6">Belongs to the FBPase class 1 family.</text>
</comment>
<evidence type="ECO:0000256" key="7">
    <source>
        <dbReference type="SAM" id="SignalP"/>
    </source>
</evidence>
<dbReference type="Pfam" id="PF18913">
    <property type="entry name" value="FBPase_C"/>
    <property type="match status" value="1"/>
</dbReference>
<dbReference type="GO" id="GO:0006000">
    <property type="term" value="P:fructose metabolic process"/>
    <property type="evidence" value="ECO:0007669"/>
    <property type="project" value="TreeGrafter"/>
</dbReference>
<evidence type="ECO:0000259" key="8">
    <source>
        <dbReference type="Pfam" id="PF00316"/>
    </source>
</evidence>
<name>A0A8J2SF05_9STRA</name>
<dbReference type="GO" id="GO:0030388">
    <property type="term" value="P:fructose 1,6-bisphosphate metabolic process"/>
    <property type="evidence" value="ECO:0007669"/>
    <property type="project" value="TreeGrafter"/>
</dbReference>
<organism evidence="10 11">
    <name type="scientific">Pelagomonas calceolata</name>
    <dbReference type="NCBI Taxonomy" id="35677"/>
    <lineage>
        <taxon>Eukaryota</taxon>
        <taxon>Sar</taxon>
        <taxon>Stramenopiles</taxon>
        <taxon>Ochrophyta</taxon>
        <taxon>Pelagophyceae</taxon>
        <taxon>Pelagomonadales</taxon>
        <taxon>Pelagomonadaceae</taxon>
        <taxon>Pelagomonas</taxon>
    </lineage>
</organism>
<dbReference type="InterPro" id="IPR044015">
    <property type="entry name" value="FBPase_C_dom"/>
</dbReference>
<evidence type="ECO:0000256" key="2">
    <source>
        <dbReference type="ARBA" id="ARBA00010941"/>
    </source>
</evidence>
<evidence type="ECO:0000313" key="10">
    <source>
        <dbReference type="EMBL" id="CAH0366389.1"/>
    </source>
</evidence>
<dbReference type="GO" id="GO:0006002">
    <property type="term" value="P:fructose 6-phosphate metabolic process"/>
    <property type="evidence" value="ECO:0007669"/>
    <property type="project" value="TreeGrafter"/>
</dbReference>
<keyword evidence="4 6" id="KW-0378">Hydrolase</keyword>
<comment type="caution">
    <text evidence="10">The sequence shown here is derived from an EMBL/GenBank/DDBJ whole genome shotgun (WGS) entry which is preliminary data.</text>
</comment>
<dbReference type="OrthoDB" id="10256725at2759"/>